<evidence type="ECO:0000256" key="4">
    <source>
        <dbReference type="ARBA" id="ARBA00023136"/>
    </source>
</evidence>
<feature type="transmembrane region" description="Helical" evidence="5">
    <location>
        <begin position="360"/>
        <end position="380"/>
    </location>
</feature>
<evidence type="ECO:0000256" key="3">
    <source>
        <dbReference type="ARBA" id="ARBA00022989"/>
    </source>
</evidence>
<feature type="transmembrane region" description="Helical" evidence="5">
    <location>
        <begin position="6"/>
        <end position="26"/>
    </location>
</feature>
<protein>
    <submittedName>
        <fullName evidence="7">O-antigen ligase family protein</fullName>
    </submittedName>
</protein>
<evidence type="ECO:0000313" key="8">
    <source>
        <dbReference type="Proteomes" id="UP000323930"/>
    </source>
</evidence>
<feature type="transmembrane region" description="Helical" evidence="5">
    <location>
        <begin position="387"/>
        <end position="403"/>
    </location>
</feature>
<organism evidence="7 8">
    <name type="scientific">Seonamhaeicola marinus</name>
    <dbReference type="NCBI Taxonomy" id="1912246"/>
    <lineage>
        <taxon>Bacteria</taxon>
        <taxon>Pseudomonadati</taxon>
        <taxon>Bacteroidota</taxon>
        <taxon>Flavobacteriia</taxon>
        <taxon>Flavobacteriales</taxon>
        <taxon>Flavobacteriaceae</taxon>
    </lineage>
</organism>
<feature type="transmembrane region" description="Helical" evidence="5">
    <location>
        <begin position="149"/>
        <end position="168"/>
    </location>
</feature>
<dbReference type="GO" id="GO:0016020">
    <property type="term" value="C:membrane"/>
    <property type="evidence" value="ECO:0007669"/>
    <property type="project" value="UniProtKB-SubCell"/>
</dbReference>
<feature type="transmembrane region" description="Helical" evidence="5">
    <location>
        <begin position="216"/>
        <end position="234"/>
    </location>
</feature>
<name>A0A5D0HKU5_9FLAO</name>
<evidence type="ECO:0000259" key="6">
    <source>
        <dbReference type="Pfam" id="PF04932"/>
    </source>
</evidence>
<keyword evidence="2 5" id="KW-0812">Transmembrane</keyword>
<feature type="transmembrane region" description="Helical" evidence="5">
    <location>
        <begin position="240"/>
        <end position="257"/>
    </location>
</feature>
<feature type="transmembrane region" description="Helical" evidence="5">
    <location>
        <begin position="269"/>
        <end position="285"/>
    </location>
</feature>
<feature type="domain" description="O-antigen ligase-related" evidence="6">
    <location>
        <begin position="224"/>
        <end position="372"/>
    </location>
</feature>
<dbReference type="AlphaFoldDB" id="A0A5D0HKU5"/>
<comment type="caution">
    <text evidence="7">The sequence shown here is derived from an EMBL/GenBank/DDBJ whole genome shotgun (WGS) entry which is preliminary data.</text>
</comment>
<dbReference type="Proteomes" id="UP000323930">
    <property type="component" value="Unassembled WGS sequence"/>
</dbReference>
<dbReference type="GO" id="GO:0016874">
    <property type="term" value="F:ligase activity"/>
    <property type="evidence" value="ECO:0007669"/>
    <property type="project" value="UniProtKB-KW"/>
</dbReference>
<evidence type="ECO:0000256" key="1">
    <source>
        <dbReference type="ARBA" id="ARBA00004141"/>
    </source>
</evidence>
<dbReference type="EMBL" id="VSDQ01000718">
    <property type="protein sequence ID" value="TYA72014.1"/>
    <property type="molecule type" value="Genomic_DNA"/>
</dbReference>
<sequence length="437" mass="48746">MFFGVMVFAVKPLALVYFVFISTFLGIKILRASGNKKVFYVLFSCAYIVGAEVFLRMNNGTFFYEASKYLVILYSLIGLSSGNFNNKAILYVLYIILLIPSVFVAVSQMGFETNIRKAIAFNLSGPICLGIVAMYCYQKTVSFTQLKIILVGFLLPLISMTVYLFLYTPDVGAFVTSTASNFATSGGFGPNQVATVLGLGMFALASRFFMSKEGIIPKLIDLFVLGLIGFRAIVTFSRGGVITGVVMILAFLLFYYMKVNMKRKFHIKGALLFFLGIVLFTWIYSSTQTSGMIDKRYANQDAAGRTKEDVTTGRAELLFFELNAFSNNPLFGIGVGKVKEIRFNETGVIAASHNEIGRIIAEHGSLGILAFLILLINPLIFRIRNRSNIFFFSFYIFWILTINHSAMRIAAPAFVYGLTLLNIKYDIPRRKLGLVKK</sequence>
<dbReference type="PANTHER" id="PTHR37422:SF13">
    <property type="entry name" value="LIPOPOLYSACCHARIDE BIOSYNTHESIS PROTEIN PA4999-RELATED"/>
    <property type="match status" value="1"/>
</dbReference>
<dbReference type="OrthoDB" id="1118890at2"/>
<evidence type="ECO:0000256" key="5">
    <source>
        <dbReference type="SAM" id="Phobius"/>
    </source>
</evidence>
<gene>
    <name evidence="7" type="ORF">FUA24_17785</name>
</gene>
<dbReference type="Pfam" id="PF04932">
    <property type="entry name" value="Wzy_C"/>
    <property type="match status" value="1"/>
</dbReference>
<dbReference type="PANTHER" id="PTHR37422">
    <property type="entry name" value="TEICHURONIC ACID BIOSYNTHESIS PROTEIN TUAE"/>
    <property type="match status" value="1"/>
</dbReference>
<keyword evidence="4 5" id="KW-0472">Membrane</keyword>
<keyword evidence="8" id="KW-1185">Reference proteome</keyword>
<comment type="subcellular location">
    <subcellularLocation>
        <location evidence="1">Membrane</location>
        <topology evidence="1">Multi-pass membrane protein</topology>
    </subcellularLocation>
</comment>
<dbReference type="InterPro" id="IPR051533">
    <property type="entry name" value="WaaL-like"/>
</dbReference>
<proteinExistence type="predicted"/>
<feature type="transmembrane region" description="Helical" evidence="5">
    <location>
        <begin position="118"/>
        <end position="137"/>
    </location>
</feature>
<evidence type="ECO:0000313" key="7">
    <source>
        <dbReference type="EMBL" id="TYA72014.1"/>
    </source>
</evidence>
<keyword evidence="3 5" id="KW-1133">Transmembrane helix</keyword>
<accession>A0A5D0HKU5</accession>
<feature type="transmembrane region" description="Helical" evidence="5">
    <location>
        <begin position="188"/>
        <end position="209"/>
    </location>
</feature>
<keyword evidence="7" id="KW-0436">Ligase</keyword>
<feature type="transmembrane region" description="Helical" evidence="5">
    <location>
        <begin position="61"/>
        <end position="81"/>
    </location>
</feature>
<feature type="transmembrane region" description="Helical" evidence="5">
    <location>
        <begin position="88"/>
        <end position="106"/>
    </location>
</feature>
<feature type="transmembrane region" description="Helical" evidence="5">
    <location>
        <begin position="38"/>
        <end position="55"/>
    </location>
</feature>
<evidence type="ECO:0000256" key="2">
    <source>
        <dbReference type="ARBA" id="ARBA00022692"/>
    </source>
</evidence>
<dbReference type="InterPro" id="IPR007016">
    <property type="entry name" value="O-antigen_ligase-rel_domated"/>
</dbReference>
<reference evidence="7 8" key="1">
    <citation type="submission" date="2019-08" db="EMBL/GenBank/DDBJ databases">
        <title>Seonamhaeicola sediminis sp. nov., isolated from marine sediment.</title>
        <authorList>
            <person name="Cao W.R."/>
        </authorList>
    </citation>
    <scope>NUCLEOTIDE SEQUENCE [LARGE SCALE GENOMIC DNA]</scope>
    <source>
        <strain evidence="7 8">B011</strain>
    </source>
</reference>